<dbReference type="EMBL" id="OW240922">
    <property type="protein sequence ID" value="CAH2321564.1"/>
    <property type="molecule type" value="Genomic_DNA"/>
</dbReference>
<accession>A0AAD1T8P3</accession>
<gene>
    <name evidence="1" type="ORF">PECUL_23A034883</name>
</gene>
<dbReference type="AlphaFoldDB" id="A0AAD1T8P3"/>
<name>A0AAD1T8P3_PELCU</name>
<protein>
    <submittedName>
        <fullName evidence="1">Uncharacterized protein</fullName>
    </submittedName>
</protein>
<evidence type="ECO:0000313" key="1">
    <source>
        <dbReference type="EMBL" id="CAH2321564.1"/>
    </source>
</evidence>
<reference evidence="1" key="1">
    <citation type="submission" date="2022-03" db="EMBL/GenBank/DDBJ databases">
        <authorList>
            <person name="Alioto T."/>
            <person name="Alioto T."/>
            <person name="Gomez Garrido J."/>
        </authorList>
    </citation>
    <scope>NUCLEOTIDE SEQUENCE</scope>
</reference>
<keyword evidence="2" id="KW-1185">Reference proteome</keyword>
<organism evidence="1 2">
    <name type="scientific">Pelobates cultripes</name>
    <name type="common">Western spadefoot toad</name>
    <dbReference type="NCBI Taxonomy" id="61616"/>
    <lineage>
        <taxon>Eukaryota</taxon>
        <taxon>Metazoa</taxon>
        <taxon>Chordata</taxon>
        <taxon>Craniata</taxon>
        <taxon>Vertebrata</taxon>
        <taxon>Euteleostomi</taxon>
        <taxon>Amphibia</taxon>
        <taxon>Batrachia</taxon>
        <taxon>Anura</taxon>
        <taxon>Pelobatoidea</taxon>
        <taxon>Pelobatidae</taxon>
        <taxon>Pelobates</taxon>
    </lineage>
</organism>
<evidence type="ECO:0000313" key="2">
    <source>
        <dbReference type="Proteomes" id="UP001295444"/>
    </source>
</evidence>
<proteinExistence type="predicted"/>
<dbReference type="Proteomes" id="UP001295444">
    <property type="component" value="Chromosome 11"/>
</dbReference>
<sequence>MEAGQHRARAKPQLYYESVLTDIEEEFPESYMNDYEDYSDPDSEDVDVDETISSQDMLPVEPDKVELHLCVTSSSNLPLSPPVPICRAKPQLYYESVLTDIEEEFPESYMNDYEDYSDPDSEDVDVDETISSQDMLPVEPDKVELSSLPMCQFFPHVPDNLPPHPYVPALLPLLPGTSSPSPQVPALPTTCASSPPFSSSCAISPLHLSPYIPVYLPPCASSALPMCHSPHLPALLPPPHMPAHLPPSSPYASSHPHMPALLPLRCASSPPCANSAPSFPQCASYPAPHDPAPFLPFAHLPSPMGQLPLPPICQLSSPHVQPHFSPQPHGASPSS</sequence>